<name>A0A510IA37_9VIBR</name>
<dbReference type="Proteomes" id="UP000315115">
    <property type="component" value="Chromosome 2"/>
</dbReference>
<sequence length="124" mass="13572">MASAFDMGYGKLAIAGLEHKAYVSNKTADSSGDGPYDLPFDHCGSSDYCVFRYGYPDADQHSLIPLLPNLAQTDSDWQIKVNPDDSTEVLVYEQGNKDTSQCSIRYAAPSSDTSGYRMILNPCD</sequence>
<evidence type="ECO:0000313" key="1">
    <source>
        <dbReference type="EMBL" id="BBL90437.1"/>
    </source>
</evidence>
<dbReference type="EMBL" id="AP019799">
    <property type="protein sequence ID" value="BBL90437.1"/>
    <property type="molecule type" value="Genomic_DNA"/>
</dbReference>
<accession>A0A510IA37</accession>
<gene>
    <name evidence="1" type="ORF">VroAM7_30900</name>
</gene>
<proteinExistence type="predicted"/>
<protein>
    <submittedName>
        <fullName evidence="1">Uncharacterized protein</fullName>
    </submittedName>
</protein>
<evidence type="ECO:0000313" key="2">
    <source>
        <dbReference type="Proteomes" id="UP000315115"/>
    </source>
</evidence>
<reference evidence="2" key="1">
    <citation type="submission" date="2019-07" db="EMBL/GenBank/DDBJ databases">
        <title>Complete Genome Sequences of Vibrion rotiferianus strain AM7.</title>
        <authorList>
            <person name="Miyazaki K."/>
            <person name="Wiseschart A."/>
            <person name="Pootanakit K."/>
            <person name="Ishimori K."/>
            <person name="Kitahara K."/>
        </authorList>
    </citation>
    <scope>NUCLEOTIDE SEQUENCE [LARGE SCALE GENOMIC DNA]</scope>
    <source>
        <strain evidence="2">AM7</strain>
    </source>
</reference>
<dbReference type="AlphaFoldDB" id="A0A510IA37"/>
<organism evidence="1 2">
    <name type="scientific">Vibrio rotiferianus</name>
    <dbReference type="NCBI Taxonomy" id="190895"/>
    <lineage>
        <taxon>Bacteria</taxon>
        <taxon>Pseudomonadati</taxon>
        <taxon>Pseudomonadota</taxon>
        <taxon>Gammaproteobacteria</taxon>
        <taxon>Vibrionales</taxon>
        <taxon>Vibrionaceae</taxon>
        <taxon>Vibrio</taxon>
    </lineage>
</organism>